<keyword evidence="1" id="KW-0472">Membrane</keyword>
<gene>
    <name evidence="2" type="ORF">GH811_00045</name>
</gene>
<dbReference type="Pfam" id="PF11188">
    <property type="entry name" value="DUF2975"/>
    <property type="match status" value="1"/>
</dbReference>
<evidence type="ECO:0000313" key="2">
    <source>
        <dbReference type="EMBL" id="MBC3898002.1"/>
    </source>
</evidence>
<name>A0ABR6YS16_9FIRM</name>
<comment type="caution">
    <text evidence="2">The sequence shown here is derived from an EMBL/GenBank/DDBJ whole genome shotgun (WGS) entry which is preliminary data.</text>
</comment>
<protein>
    <submittedName>
        <fullName evidence="2">DUF2975 domain-containing protein</fullName>
    </submittedName>
</protein>
<dbReference type="EMBL" id="WJBE01000001">
    <property type="protein sequence ID" value="MBC3898002.1"/>
    <property type="molecule type" value="Genomic_DNA"/>
</dbReference>
<evidence type="ECO:0000313" key="3">
    <source>
        <dbReference type="Proteomes" id="UP000622405"/>
    </source>
</evidence>
<dbReference type="InterPro" id="IPR021354">
    <property type="entry name" value="DUF2975"/>
</dbReference>
<organism evidence="2 3">
    <name type="scientific">Acetobacterium malicum</name>
    <dbReference type="NCBI Taxonomy" id="52692"/>
    <lineage>
        <taxon>Bacteria</taxon>
        <taxon>Bacillati</taxon>
        <taxon>Bacillota</taxon>
        <taxon>Clostridia</taxon>
        <taxon>Eubacteriales</taxon>
        <taxon>Eubacteriaceae</taxon>
        <taxon>Acetobacterium</taxon>
    </lineage>
</organism>
<evidence type="ECO:0000256" key="1">
    <source>
        <dbReference type="SAM" id="Phobius"/>
    </source>
</evidence>
<proteinExistence type="predicted"/>
<keyword evidence="1" id="KW-0812">Transmembrane</keyword>
<dbReference type="Proteomes" id="UP000622405">
    <property type="component" value="Unassembled WGS sequence"/>
</dbReference>
<accession>A0ABR6YS16</accession>
<feature type="transmembrane region" description="Helical" evidence="1">
    <location>
        <begin position="7"/>
        <end position="30"/>
    </location>
</feature>
<keyword evidence="1" id="KW-1133">Transmembrane helix</keyword>
<feature type="transmembrane region" description="Helical" evidence="1">
    <location>
        <begin position="93"/>
        <end position="112"/>
    </location>
</feature>
<keyword evidence="3" id="KW-1185">Reference proteome</keyword>
<reference evidence="2 3" key="1">
    <citation type="journal article" date="2020" name="mSystems">
        <title>Defining Genomic and Predicted Metabolic Features of the Acetobacterium Genus.</title>
        <authorList>
            <person name="Ross D.E."/>
            <person name="Marshall C.W."/>
            <person name="Gulliver D."/>
            <person name="May H.D."/>
            <person name="Norman R.S."/>
        </authorList>
    </citation>
    <scope>NUCLEOTIDE SEQUENCE [LARGE SCALE GENOMIC DNA]</scope>
    <source>
        <strain evidence="2 3">DSM 4132</strain>
    </source>
</reference>
<feature type="transmembrane region" description="Helical" evidence="1">
    <location>
        <begin position="118"/>
        <end position="140"/>
    </location>
</feature>
<sequence>MNNRKTTFLKIAILVIGLVVLLLCVFYLPWLAENISKQNTEQSHLKYPMLIGIYLTTVPFYLALLEGFRLLVYIEREHAFSQQGITSLNHIKLCALAVAVLYGIGALALFTINVLVPILILLGGIIIFASASIAIFAAVLQELLRTALEIKSENDLTV</sequence>
<dbReference type="RefSeq" id="WP_186892784.1">
    <property type="nucleotide sequence ID" value="NZ_WJBE01000001.1"/>
</dbReference>
<feature type="transmembrane region" description="Helical" evidence="1">
    <location>
        <begin position="50"/>
        <end position="72"/>
    </location>
</feature>